<sequence length="385" mass="41221">MTKLAQLNCVATLDDRVFVGDVDGNVHCYKLPASAAADGAVSELEARVQKALTTPVWTAQVKPADPIASICVVRDLQVPAKSEGNALIVVGTALGTLIFLRNQTEVRRFQLEAALLHLCPHADGFVASDLLGMVYGVNAYDVLWKEPLTVLSPQSSPSGDEGAMYPTITEPILRAMASIKMLDVEKTLSSYLLLSAGQQHLTICHEGKIYGVIPTKAPVSAIAARADPTLHPKPSSVSDVPGPIEFEDIVLVAEDDGMVSRLVSVRDPTSKDHQAMYQLRLEEFADVGFPVQKMLFLADESVAVDSSNFRWVCHGPGGEIAVYAGAQLLDEWNPYQLPVDVGVGIMSTSSDKSAQAQAVALMIVPGGIQSHVISTGMEKESDNNM</sequence>
<comment type="caution">
    <text evidence="1">The sequence shown here is derived from an EMBL/GenBank/DDBJ whole genome shotgun (WGS) entry which is preliminary data.</text>
</comment>
<proteinExistence type="predicted"/>
<reference evidence="1" key="1">
    <citation type="submission" date="2022-11" db="EMBL/GenBank/DDBJ databases">
        <authorList>
            <person name="Morgan W.R."/>
            <person name="Tartar A."/>
        </authorList>
    </citation>
    <scope>NUCLEOTIDE SEQUENCE</scope>
    <source>
        <strain evidence="1">ARSEF 373</strain>
    </source>
</reference>
<name>A0AAV2ZF75_9STRA</name>
<keyword evidence="2" id="KW-1185">Reference proteome</keyword>
<dbReference type="EMBL" id="DAKRPA010000005">
    <property type="protein sequence ID" value="DBA04806.1"/>
    <property type="molecule type" value="Genomic_DNA"/>
</dbReference>
<protein>
    <submittedName>
        <fullName evidence="1">Uncharacterized protein</fullName>
    </submittedName>
</protein>
<dbReference type="AlphaFoldDB" id="A0AAV2ZF75"/>
<dbReference type="Proteomes" id="UP001146120">
    <property type="component" value="Unassembled WGS sequence"/>
</dbReference>
<accession>A0AAV2ZF75</accession>
<gene>
    <name evidence="1" type="ORF">N0F65_004443</name>
</gene>
<evidence type="ECO:0000313" key="2">
    <source>
        <dbReference type="Proteomes" id="UP001146120"/>
    </source>
</evidence>
<organism evidence="1 2">
    <name type="scientific">Lagenidium giganteum</name>
    <dbReference type="NCBI Taxonomy" id="4803"/>
    <lineage>
        <taxon>Eukaryota</taxon>
        <taxon>Sar</taxon>
        <taxon>Stramenopiles</taxon>
        <taxon>Oomycota</taxon>
        <taxon>Peronosporomycetes</taxon>
        <taxon>Pythiales</taxon>
        <taxon>Pythiaceae</taxon>
    </lineage>
</organism>
<evidence type="ECO:0000313" key="1">
    <source>
        <dbReference type="EMBL" id="DBA04806.1"/>
    </source>
</evidence>
<reference evidence="1" key="2">
    <citation type="journal article" date="2023" name="Microbiol Resour">
        <title>Decontamination and Annotation of the Draft Genome Sequence of the Oomycete Lagenidium giganteum ARSEF 373.</title>
        <authorList>
            <person name="Morgan W.R."/>
            <person name="Tartar A."/>
        </authorList>
    </citation>
    <scope>NUCLEOTIDE SEQUENCE</scope>
    <source>
        <strain evidence="1">ARSEF 373</strain>
    </source>
</reference>